<keyword evidence="2" id="KW-0479">Metal-binding</keyword>
<evidence type="ECO:0000313" key="7">
    <source>
        <dbReference type="Proteomes" id="UP001162031"/>
    </source>
</evidence>
<name>A0AAV0TUA4_HYABA</name>
<dbReference type="PROSITE" id="PS51296">
    <property type="entry name" value="RIESKE"/>
    <property type="match status" value="1"/>
</dbReference>
<dbReference type="InterPro" id="IPR017941">
    <property type="entry name" value="Rieske_2Fe-2S"/>
</dbReference>
<dbReference type="EMBL" id="CANTFL010000591">
    <property type="protein sequence ID" value="CAI5725223.1"/>
    <property type="molecule type" value="Genomic_DNA"/>
</dbReference>
<dbReference type="AlphaFoldDB" id="A0AAV0TUA4"/>
<evidence type="ECO:0000256" key="1">
    <source>
        <dbReference type="ARBA" id="ARBA00022714"/>
    </source>
</evidence>
<keyword evidence="1" id="KW-0001">2Fe-2S</keyword>
<dbReference type="GO" id="GO:0046872">
    <property type="term" value="F:metal ion binding"/>
    <property type="evidence" value="ECO:0007669"/>
    <property type="project" value="UniProtKB-KW"/>
</dbReference>
<protein>
    <recommendedName>
        <fullName evidence="5">Rieske domain-containing protein</fullName>
    </recommendedName>
</protein>
<keyword evidence="4" id="KW-0411">Iron-sulfur</keyword>
<dbReference type="GO" id="GO:0051537">
    <property type="term" value="F:2 iron, 2 sulfur cluster binding"/>
    <property type="evidence" value="ECO:0007669"/>
    <property type="project" value="UniProtKB-KW"/>
</dbReference>
<dbReference type="InterPro" id="IPR036922">
    <property type="entry name" value="Rieske_2Fe-2S_sf"/>
</dbReference>
<dbReference type="PANTHER" id="PTHR40261">
    <property type="match status" value="1"/>
</dbReference>
<dbReference type="SUPFAM" id="SSF50022">
    <property type="entry name" value="ISP domain"/>
    <property type="match status" value="1"/>
</dbReference>
<keyword evidence="7" id="KW-1185">Reference proteome</keyword>
<evidence type="ECO:0000259" key="5">
    <source>
        <dbReference type="PROSITE" id="PS51296"/>
    </source>
</evidence>
<comment type="caution">
    <text evidence="6">The sequence shown here is derived from an EMBL/GenBank/DDBJ whole genome shotgun (WGS) entry which is preliminary data.</text>
</comment>
<feature type="domain" description="Rieske" evidence="5">
    <location>
        <begin position="36"/>
        <end position="147"/>
    </location>
</feature>
<dbReference type="PANTHER" id="PTHR40261:SF1">
    <property type="entry name" value="RIESKE DOMAIN-CONTAINING PROTEIN"/>
    <property type="match status" value="1"/>
</dbReference>
<evidence type="ECO:0000256" key="4">
    <source>
        <dbReference type="ARBA" id="ARBA00023014"/>
    </source>
</evidence>
<dbReference type="Gene3D" id="2.102.10.10">
    <property type="entry name" value="Rieske [2Fe-2S] iron-sulphur domain"/>
    <property type="match status" value="1"/>
</dbReference>
<evidence type="ECO:0000313" key="6">
    <source>
        <dbReference type="EMBL" id="CAI5725223.1"/>
    </source>
</evidence>
<proteinExistence type="predicted"/>
<sequence length="228" mass="25631">MLTIVMRRHFSTGRRVLCSLQELQNLNGRGLKFPVQFPEQQSQLREAEPATTVQRARRRDALATGFVFWSQETQQPRAFLNRCPHALLELDWDDSDFFCEGFLFCKAHAAFFDPDTGVCLRGPTSSRKPLSNLNALHVAIDGEDIVLLTEAAQQGSDPSLATSAALSGPADLAAYKREKQRELANALSKRSEAASDVEAMQHQLHEKTMARLKRYEQIDDARAREKCV</sequence>
<dbReference type="CDD" id="cd03467">
    <property type="entry name" value="Rieske"/>
    <property type="match status" value="1"/>
</dbReference>
<evidence type="ECO:0000256" key="3">
    <source>
        <dbReference type="ARBA" id="ARBA00023004"/>
    </source>
</evidence>
<organism evidence="6 7">
    <name type="scientific">Hyaloperonospora brassicae</name>
    <name type="common">Brassica downy mildew</name>
    <name type="synonym">Peronospora brassicae</name>
    <dbReference type="NCBI Taxonomy" id="162125"/>
    <lineage>
        <taxon>Eukaryota</taxon>
        <taxon>Sar</taxon>
        <taxon>Stramenopiles</taxon>
        <taxon>Oomycota</taxon>
        <taxon>Peronosporomycetes</taxon>
        <taxon>Peronosporales</taxon>
        <taxon>Peronosporaceae</taxon>
        <taxon>Hyaloperonospora</taxon>
    </lineage>
</organism>
<dbReference type="Pfam" id="PF00355">
    <property type="entry name" value="Rieske"/>
    <property type="match status" value="1"/>
</dbReference>
<dbReference type="Proteomes" id="UP001162031">
    <property type="component" value="Unassembled WGS sequence"/>
</dbReference>
<gene>
    <name evidence="6" type="ORF">HBR001_LOCUS3546</name>
</gene>
<keyword evidence="3" id="KW-0408">Iron</keyword>
<reference evidence="6" key="1">
    <citation type="submission" date="2022-12" db="EMBL/GenBank/DDBJ databases">
        <authorList>
            <person name="Webb A."/>
        </authorList>
    </citation>
    <scope>NUCLEOTIDE SEQUENCE</scope>
    <source>
        <strain evidence="6">Hp1</strain>
    </source>
</reference>
<evidence type="ECO:0000256" key="2">
    <source>
        <dbReference type="ARBA" id="ARBA00022723"/>
    </source>
</evidence>
<accession>A0AAV0TUA4</accession>